<dbReference type="WBParaSite" id="EVEC_0000455001-mRNA-1">
    <property type="protein sequence ID" value="EVEC_0000455001-mRNA-1"/>
    <property type="gene ID" value="EVEC_0000455001"/>
</dbReference>
<dbReference type="EMBL" id="UXUI01007808">
    <property type="protein sequence ID" value="VDD89507.1"/>
    <property type="molecule type" value="Genomic_DNA"/>
</dbReference>
<organism evidence="3">
    <name type="scientific">Enterobius vermicularis</name>
    <name type="common">Human pinworm</name>
    <dbReference type="NCBI Taxonomy" id="51028"/>
    <lineage>
        <taxon>Eukaryota</taxon>
        <taxon>Metazoa</taxon>
        <taxon>Ecdysozoa</taxon>
        <taxon>Nematoda</taxon>
        <taxon>Chromadorea</taxon>
        <taxon>Rhabditida</taxon>
        <taxon>Spirurina</taxon>
        <taxon>Oxyuridomorpha</taxon>
        <taxon>Oxyuroidea</taxon>
        <taxon>Oxyuridae</taxon>
        <taxon>Enterobius</taxon>
    </lineage>
</organism>
<dbReference type="Proteomes" id="UP000274131">
    <property type="component" value="Unassembled WGS sequence"/>
</dbReference>
<protein>
    <submittedName>
        <fullName evidence="3">DUF1758 domain-containing protein</fullName>
    </submittedName>
</protein>
<evidence type="ECO:0000313" key="1">
    <source>
        <dbReference type="EMBL" id="VDD89507.1"/>
    </source>
</evidence>
<reference evidence="3" key="1">
    <citation type="submission" date="2017-02" db="UniProtKB">
        <authorList>
            <consortium name="WormBaseParasite"/>
        </authorList>
    </citation>
    <scope>IDENTIFICATION</scope>
</reference>
<keyword evidence="2" id="KW-1185">Reference proteome</keyword>
<accession>A0A0N4V3C8</accession>
<gene>
    <name evidence="1" type="ORF">EVEC_LOCUS4258</name>
</gene>
<dbReference type="OrthoDB" id="6433130at2759"/>
<reference evidence="1 2" key="2">
    <citation type="submission" date="2018-10" db="EMBL/GenBank/DDBJ databases">
        <authorList>
            <consortium name="Pathogen Informatics"/>
        </authorList>
    </citation>
    <scope>NUCLEOTIDE SEQUENCE [LARGE SCALE GENOMIC DNA]</scope>
</reference>
<evidence type="ECO:0000313" key="2">
    <source>
        <dbReference type="Proteomes" id="UP000274131"/>
    </source>
</evidence>
<dbReference type="AlphaFoldDB" id="A0A0N4V3C8"/>
<proteinExistence type="predicted"/>
<sequence length="194" mass="22178">MLAEAKSNLHLSNGTLKKLCLHVFSNMTTKFYISVKGNHGVTMAGRAVEPHILIGTDYCWELTDLGLKRMNDGLFVFPMKIGKTLTARQVLNQKEGATTNNAVACYSISSASERFWGLETLGIKEPSKSGDDDQAMKQFYQTLNFQNHRYVVSWPYKGFKHQVPSNYQLCYFRLISVVNRLMREHLLEKYDDII</sequence>
<name>A0A0N4V3C8_ENTVE</name>
<evidence type="ECO:0000313" key="3">
    <source>
        <dbReference type="WBParaSite" id="EVEC_0000455001-mRNA-1"/>
    </source>
</evidence>